<evidence type="ECO:0000313" key="10">
    <source>
        <dbReference type="Proteomes" id="UP000585665"/>
    </source>
</evidence>
<evidence type="ECO:0000256" key="3">
    <source>
        <dbReference type="ARBA" id="ARBA00022801"/>
    </source>
</evidence>
<dbReference type="InterPro" id="IPR006679">
    <property type="entry name" value="Adenine_deam"/>
</dbReference>
<evidence type="ECO:0000259" key="7">
    <source>
        <dbReference type="Pfam" id="PF01979"/>
    </source>
</evidence>
<feature type="domain" description="Adenine deaminase C-terminal" evidence="8">
    <location>
        <begin position="451"/>
        <end position="617"/>
    </location>
</feature>
<dbReference type="Gene3D" id="2.30.40.10">
    <property type="entry name" value="Urease, subunit C, domain 1"/>
    <property type="match status" value="1"/>
</dbReference>
<dbReference type="PANTHER" id="PTHR11113:SF2">
    <property type="entry name" value="ADENINE DEAMINASE"/>
    <property type="match status" value="1"/>
</dbReference>
<dbReference type="EC" id="3.5.4.2" evidence="2 6"/>
<evidence type="ECO:0000313" key="9">
    <source>
        <dbReference type="EMBL" id="NVN41097.1"/>
    </source>
</evidence>
<dbReference type="InterPro" id="IPR006680">
    <property type="entry name" value="Amidohydro-rel"/>
</dbReference>
<reference evidence="9 10" key="1">
    <citation type="submission" date="2020-06" db="EMBL/GenBank/DDBJ databases">
        <title>Description of novel acetic acid bacteria.</title>
        <authorList>
            <person name="Sombolestani A."/>
        </authorList>
    </citation>
    <scope>NUCLEOTIDE SEQUENCE [LARGE SCALE GENOMIC DNA]</scope>
    <source>
        <strain evidence="9 10">LMG 27010</strain>
    </source>
</reference>
<dbReference type="GO" id="GO:0000034">
    <property type="term" value="F:adenine deaminase activity"/>
    <property type="evidence" value="ECO:0007669"/>
    <property type="project" value="UniProtKB-UniRule"/>
</dbReference>
<dbReference type="InterPro" id="IPR011059">
    <property type="entry name" value="Metal-dep_hydrolase_composite"/>
</dbReference>
<evidence type="ECO:0000256" key="1">
    <source>
        <dbReference type="ARBA" id="ARBA00006773"/>
    </source>
</evidence>
<dbReference type="Pfam" id="PF13382">
    <property type="entry name" value="Adenine_deam_C"/>
    <property type="match status" value="1"/>
</dbReference>
<comment type="cofactor">
    <cofactor evidence="6">
        <name>Mn(2+)</name>
        <dbReference type="ChEBI" id="CHEBI:29035"/>
    </cofactor>
</comment>
<organism evidence="9 10">
    <name type="scientific">Ameyamaea chiangmaiensis</name>
    <dbReference type="NCBI Taxonomy" id="442969"/>
    <lineage>
        <taxon>Bacteria</taxon>
        <taxon>Pseudomonadati</taxon>
        <taxon>Pseudomonadota</taxon>
        <taxon>Alphaproteobacteria</taxon>
        <taxon>Acetobacterales</taxon>
        <taxon>Acetobacteraceae</taxon>
        <taxon>Ameyamaea</taxon>
    </lineage>
</organism>
<evidence type="ECO:0000256" key="2">
    <source>
        <dbReference type="ARBA" id="ARBA00012782"/>
    </source>
</evidence>
<dbReference type="Pfam" id="PF01979">
    <property type="entry name" value="Amidohydro_1"/>
    <property type="match status" value="1"/>
</dbReference>
<evidence type="ECO:0000256" key="6">
    <source>
        <dbReference type="HAMAP-Rule" id="MF_01518"/>
    </source>
</evidence>
<dbReference type="CDD" id="cd01295">
    <property type="entry name" value="AdeC"/>
    <property type="match status" value="1"/>
</dbReference>
<feature type="domain" description="Amidohydrolase-related" evidence="7">
    <location>
        <begin position="122"/>
        <end position="402"/>
    </location>
</feature>
<comment type="caution">
    <text evidence="9">The sequence shown here is derived from an EMBL/GenBank/DDBJ whole genome shotgun (WGS) entry which is preliminary data.</text>
</comment>
<comment type="catalytic activity">
    <reaction evidence="5 6">
        <text>adenine + H2O + H(+) = hypoxanthine + NH4(+)</text>
        <dbReference type="Rhea" id="RHEA:23688"/>
        <dbReference type="ChEBI" id="CHEBI:15377"/>
        <dbReference type="ChEBI" id="CHEBI:15378"/>
        <dbReference type="ChEBI" id="CHEBI:16708"/>
        <dbReference type="ChEBI" id="CHEBI:17368"/>
        <dbReference type="ChEBI" id="CHEBI:28938"/>
        <dbReference type="EC" id="3.5.4.2"/>
    </reaction>
</comment>
<dbReference type="HAMAP" id="MF_01518">
    <property type="entry name" value="Adenine_deamin"/>
    <property type="match status" value="1"/>
</dbReference>
<protein>
    <recommendedName>
        <fullName evidence="2 6">Adenine deaminase</fullName>
        <shortName evidence="6">Adenase</shortName>
        <shortName evidence="6">Adenine aminase</shortName>
        <ecNumber evidence="2 6">3.5.4.2</ecNumber>
    </recommendedName>
</protein>
<evidence type="ECO:0000256" key="5">
    <source>
        <dbReference type="ARBA" id="ARBA00047720"/>
    </source>
</evidence>
<sequence length="621" mass="66050">MGPLRAAARSPAPRPTYRHRKQLIAAQVRDPGPNLCQCGALYSDDDHNGREYAMIPAALLQRRIDQGQGRTRADLVIRNVQLLDLVTGDLLPGDIAITGDTIVGTLGAYDGVAEIDGRGRVAVPGFIDTHLHVESSMVTPFEFERHVLPLGVTTAICDPHEMANVLGTAALDYFLASSERMVMDLRVALPSCVPATTLETAGASLGSSDLLPYRTHPKVIGLAEFMNFPGVLGGDPWCLEKLEYFVDGHIDGHAPLLRGSALNAYIAAGIRTDHEATSADEALEKVRKGMTVLIREGSVCKDLDALTPLLTPQTSPFFAFCTDDRNPCEIEEEGHLDYLVRRAIANGVEPVAAYRAATLSAATAFGLTDRGMIAPGRRADIVLLDDLHACRVSEVVCAGRPVTPALFATRETPPLAALGNTVHLDRPISAHDLAVRDGRRTRPVIGIIPGQIITENLALSLPTRAGAVVADPGQDISKVCVVERHGRLGSIGRGFVRGFGLRTGALASSVGHDSHNICVIGQDDGDMALAVNRLSQIGGGLVVVRDGRVMAEFPLPIAGLMSDQPFAHVSAALTALGAAAHELGVTLPQPFLQLAFLALPVIPHLKITDKGLVDVDTMTFV</sequence>
<dbReference type="Proteomes" id="UP000585665">
    <property type="component" value="Unassembled WGS sequence"/>
</dbReference>
<dbReference type="InterPro" id="IPR026912">
    <property type="entry name" value="Adenine_deam_C"/>
</dbReference>
<dbReference type="EMBL" id="JABXXR010000090">
    <property type="protein sequence ID" value="NVN41097.1"/>
    <property type="molecule type" value="Genomic_DNA"/>
</dbReference>
<dbReference type="PANTHER" id="PTHR11113">
    <property type="entry name" value="N-ACETYLGLUCOSAMINE-6-PHOSPHATE DEACETYLASE"/>
    <property type="match status" value="1"/>
</dbReference>
<keyword evidence="10" id="KW-1185">Reference proteome</keyword>
<evidence type="ECO:0000259" key="8">
    <source>
        <dbReference type="Pfam" id="PF13382"/>
    </source>
</evidence>
<dbReference type="SUPFAM" id="SSF51556">
    <property type="entry name" value="Metallo-dependent hydrolases"/>
    <property type="match status" value="1"/>
</dbReference>
<keyword evidence="3 6" id="KW-0378">Hydrolase</keyword>
<dbReference type="Gene3D" id="3.20.20.140">
    <property type="entry name" value="Metal-dependent hydrolases"/>
    <property type="match status" value="1"/>
</dbReference>
<gene>
    <name evidence="6 9" type="primary">ade</name>
    <name evidence="9" type="ORF">HUK82_11085</name>
</gene>
<dbReference type="GO" id="GO:0006146">
    <property type="term" value="P:adenine catabolic process"/>
    <property type="evidence" value="ECO:0007669"/>
    <property type="project" value="InterPro"/>
</dbReference>
<evidence type="ECO:0000256" key="4">
    <source>
        <dbReference type="ARBA" id="ARBA00023211"/>
    </source>
</evidence>
<proteinExistence type="inferred from homology"/>
<dbReference type="AlphaFoldDB" id="A0A850P939"/>
<dbReference type="SUPFAM" id="SSF51338">
    <property type="entry name" value="Composite domain of metallo-dependent hydrolases"/>
    <property type="match status" value="1"/>
</dbReference>
<comment type="similarity">
    <text evidence="1 6">Belongs to the metallo-dependent hydrolases superfamily. Adenine deaminase family.</text>
</comment>
<keyword evidence="4 6" id="KW-0464">Manganese</keyword>
<dbReference type="InterPro" id="IPR032466">
    <property type="entry name" value="Metal_Hydrolase"/>
</dbReference>
<dbReference type="NCBIfam" id="TIGR01178">
    <property type="entry name" value="ade"/>
    <property type="match status" value="1"/>
</dbReference>
<accession>A0A850P939</accession>
<name>A0A850P939_9PROT</name>